<gene>
    <name evidence="2" type="ORF">P8C59_002844</name>
</gene>
<dbReference type="Proteomes" id="UP001217918">
    <property type="component" value="Unassembled WGS sequence"/>
</dbReference>
<accession>A0AAD9I0J0</accession>
<evidence type="ECO:0000313" key="3">
    <source>
        <dbReference type="Proteomes" id="UP001217918"/>
    </source>
</evidence>
<feature type="compositionally biased region" description="Gly residues" evidence="1">
    <location>
        <begin position="194"/>
        <end position="205"/>
    </location>
</feature>
<sequence length="410" mass="43197">MLESQFPRRRPAAALYDASADQQPVYGHSRTRTASSNVFTTAASTTAAAAAPAGQHYYNHNNNNNNNNNNQQQPHHHHHLQMQMLVQPQGSHQRRSPSVNTFSTVSSASGSNMAAPPGAGFRTSPSIDVRRSTSSRSDGSPQQQASSYVALLRKQKATVWCDRAQYQDPRLAASQRAAKMRANLEVVGNATSGLGLGGSGSGSGSGSARTSTGLSSAGGKVAAKIRHHGKPGVIGYSPGDNYVGVGGVPLRLSATEVEGEDSEEDEAALQRMHHRRTGSSGRSSTASGRRGLAYRSSGGLGLSNAQGGSRRWSPGDTPERAGSLVEKSGEEMEDSASGKARSFASGSSGEKFDSVPDLSNAARLASKSLAHSNLTREKSSRKPEDLRRRGSVDDRAMTLTTGRLFIANPD</sequence>
<comment type="caution">
    <text evidence="2">The sequence shown here is derived from an EMBL/GenBank/DDBJ whole genome shotgun (WGS) entry which is preliminary data.</text>
</comment>
<evidence type="ECO:0000313" key="2">
    <source>
        <dbReference type="EMBL" id="KAK2068187.1"/>
    </source>
</evidence>
<feature type="compositionally biased region" description="Acidic residues" evidence="1">
    <location>
        <begin position="257"/>
        <end position="267"/>
    </location>
</feature>
<feature type="compositionally biased region" description="Low complexity" evidence="1">
    <location>
        <begin position="206"/>
        <end position="219"/>
    </location>
</feature>
<dbReference type="EMBL" id="JAQQPM010000002">
    <property type="protein sequence ID" value="KAK2068187.1"/>
    <property type="molecule type" value="Genomic_DNA"/>
</dbReference>
<proteinExistence type="predicted"/>
<feature type="compositionally biased region" description="Low complexity" evidence="1">
    <location>
        <begin position="55"/>
        <end position="73"/>
    </location>
</feature>
<organism evidence="2 3">
    <name type="scientific">Phyllachora maydis</name>
    <dbReference type="NCBI Taxonomy" id="1825666"/>
    <lineage>
        <taxon>Eukaryota</taxon>
        <taxon>Fungi</taxon>
        <taxon>Dikarya</taxon>
        <taxon>Ascomycota</taxon>
        <taxon>Pezizomycotina</taxon>
        <taxon>Sordariomycetes</taxon>
        <taxon>Sordariomycetidae</taxon>
        <taxon>Phyllachorales</taxon>
        <taxon>Phyllachoraceae</taxon>
        <taxon>Phyllachora</taxon>
    </lineage>
</organism>
<name>A0AAD9I0J0_9PEZI</name>
<evidence type="ECO:0000256" key="1">
    <source>
        <dbReference type="SAM" id="MobiDB-lite"/>
    </source>
</evidence>
<feature type="compositionally biased region" description="Polar residues" evidence="1">
    <location>
        <begin position="132"/>
        <end position="147"/>
    </location>
</feature>
<feature type="region of interest" description="Disordered" evidence="1">
    <location>
        <begin position="55"/>
        <end position="147"/>
    </location>
</feature>
<protein>
    <submittedName>
        <fullName evidence="2">Uncharacterized protein</fullName>
    </submittedName>
</protein>
<feature type="region of interest" description="Disordered" evidence="1">
    <location>
        <begin position="191"/>
        <end position="223"/>
    </location>
</feature>
<reference evidence="2" key="1">
    <citation type="journal article" date="2023" name="Mol. Plant Microbe Interact.">
        <title>Elucidating the Obligate Nature and Biological Capacity of an Invasive Fungal Corn Pathogen.</title>
        <authorList>
            <person name="MacCready J.S."/>
            <person name="Roggenkamp E.M."/>
            <person name="Gdanetz K."/>
            <person name="Chilvers M.I."/>
        </authorList>
    </citation>
    <scope>NUCLEOTIDE SEQUENCE</scope>
    <source>
        <strain evidence="2">PM02</strain>
    </source>
</reference>
<dbReference type="AlphaFoldDB" id="A0AAD9I0J0"/>
<feature type="compositionally biased region" description="Low complexity" evidence="1">
    <location>
        <begin position="278"/>
        <end position="291"/>
    </location>
</feature>
<keyword evidence="3" id="KW-1185">Reference proteome</keyword>
<feature type="compositionally biased region" description="Basic and acidic residues" evidence="1">
    <location>
        <begin position="374"/>
        <end position="395"/>
    </location>
</feature>
<feature type="region of interest" description="Disordered" evidence="1">
    <location>
        <begin position="255"/>
        <end position="395"/>
    </location>
</feature>
<feature type="compositionally biased region" description="Polar residues" evidence="1">
    <location>
        <begin position="96"/>
        <end position="112"/>
    </location>
</feature>